<dbReference type="PANTHER" id="PTHR47926:SF500">
    <property type="entry name" value="REPEAT-CONTAINING PROTEIN, PUTATIVE-RELATED"/>
    <property type="match status" value="1"/>
</dbReference>
<comment type="caution">
    <text evidence="2">The sequence shown here is derived from an EMBL/GenBank/DDBJ whole genome shotgun (WGS) entry which is preliminary data.</text>
</comment>
<evidence type="ECO:0000313" key="3">
    <source>
        <dbReference type="Proteomes" id="UP000326939"/>
    </source>
</evidence>
<dbReference type="PANTHER" id="PTHR47926">
    <property type="entry name" value="PENTATRICOPEPTIDE REPEAT-CONTAINING PROTEIN"/>
    <property type="match status" value="1"/>
</dbReference>
<evidence type="ECO:0000313" key="2">
    <source>
        <dbReference type="EMBL" id="KAB5525269.1"/>
    </source>
</evidence>
<gene>
    <name evidence="2" type="ORF">DKX38_023018</name>
</gene>
<keyword evidence="3" id="KW-1185">Reference proteome</keyword>
<dbReference type="InterPro" id="IPR002885">
    <property type="entry name" value="PPR_rpt"/>
</dbReference>
<dbReference type="EMBL" id="VDCV01000015">
    <property type="protein sequence ID" value="KAB5525269.1"/>
    <property type="molecule type" value="Genomic_DNA"/>
</dbReference>
<dbReference type="InterPro" id="IPR046960">
    <property type="entry name" value="PPR_At4g14850-like_plant"/>
</dbReference>
<dbReference type="AlphaFoldDB" id="A0A5N5K108"/>
<sequence length="162" mass="18562">MDQQMQQKEPREALAVLTELERDRLVSEEMTEEIPDEEEKAYAQMQWNQADSSQSHTCKMWNVETARVVFDTVVERDANYISWNSKLSEYTQNGQASEALKFHDLIMDNRTEIDTNLSNALVDRDAKCGDLDKAVDLFNGIHPSERNASSWNVLISGCGMLR</sequence>
<accession>A0A5N5K108</accession>
<dbReference type="InterPro" id="IPR011990">
    <property type="entry name" value="TPR-like_helical_dom_sf"/>
</dbReference>
<keyword evidence="1" id="KW-0677">Repeat</keyword>
<name>A0A5N5K108_9ROSI</name>
<dbReference type="Proteomes" id="UP000326939">
    <property type="component" value="Chromosome 15"/>
</dbReference>
<protein>
    <submittedName>
        <fullName evidence="2">Uncharacterized protein</fullName>
    </submittedName>
</protein>
<organism evidence="2 3">
    <name type="scientific">Salix brachista</name>
    <dbReference type="NCBI Taxonomy" id="2182728"/>
    <lineage>
        <taxon>Eukaryota</taxon>
        <taxon>Viridiplantae</taxon>
        <taxon>Streptophyta</taxon>
        <taxon>Embryophyta</taxon>
        <taxon>Tracheophyta</taxon>
        <taxon>Spermatophyta</taxon>
        <taxon>Magnoliopsida</taxon>
        <taxon>eudicotyledons</taxon>
        <taxon>Gunneridae</taxon>
        <taxon>Pentapetalae</taxon>
        <taxon>rosids</taxon>
        <taxon>fabids</taxon>
        <taxon>Malpighiales</taxon>
        <taxon>Salicaceae</taxon>
        <taxon>Saliceae</taxon>
        <taxon>Salix</taxon>
    </lineage>
</organism>
<dbReference type="Pfam" id="PF01535">
    <property type="entry name" value="PPR"/>
    <property type="match status" value="1"/>
</dbReference>
<dbReference type="Gene3D" id="1.25.40.10">
    <property type="entry name" value="Tetratricopeptide repeat domain"/>
    <property type="match status" value="1"/>
</dbReference>
<dbReference type="GO" id="GO:0003723">
    <property type="term" value="F:RNA binding"/>
    <property type="evidence" value="ECO:0007669"/>
    <property type="project" value="InterPro"/>
</dbReference>
<evidence type="ECO:0000256" key="1">
    <source>
        <dbReference type="ARBA" id="ARBA00022737"/>
    </source>
</evidence>
<dbReference type="GO" id="GO:0009451">
    <property type="term" value="P:RNA modification"/>
    <property type="evidence" value="ECO:0007669"/>
    <property type="project" value="InterPro"/>
</dbReference>
<proteinExistence type="predicted"/>
<reference evidence="3" key="1">
    <citation type="journal article" date="2019" name="Gigascience">
        <title>De novo genome assembly of the endangered Acer yangbiense, a plant species with extremely small populations endemic to Yunnan Province, China.</title>
        <authorList>
            <person name="Yang J."/>
            <person name="Wariss H.M."/>
            <person name="Tao L."/>
            <person name="Zhang R."/>
            <person name="Yun Q."/>
            <person name="Hollingsworth P."/>
            <person name="Dao Z."/>
            <person name="Luo G."/>
            <person name="Guo H."/>
            <person name="Ma Y."/>
            <person name="Sun W."/>
        </authorList>
    </citation>
    <scope>NUCLEOTIDE SEQUENCE [LARGE SCALE GENOMIC DNA]</scope>
    <source>
        <strain evidence="3">cv. br00</strain>
    </source>
</reference>